<evidence type="ECO:0000313" key="3">
    <source>
        <dbReference type="Proteomes" id="UP000050920"/>
    </source>
</evidence>
<evidence type="ECO:0000256" key="1">
    <source>
        <dbReference type="SAM" id="MobiDB-lite"/>
    </source>
</evidence>
<proteinExistence type="predicted"/>
<reference evidence="2 3" key="1">
    <citation type="journal article" date="2015" name="Genome Announc.">
        <title>Expanding the biotechnology potential of lactobacilli through comparative genomics of 213 strains and associated genera.</title>
        <authorList>
            <person name="Sun Z."/>
            <person name="Harris H.M."/>
            <person name="McCann A."/>
            <person name="Guo C."/>
            <person name="Argimon S."/>
            <person name="Zhang W."/>
            <person name="Yang X."/>
            <person name="Jeffery I.B."/>
            <person name="Cooney J.C."/>
            <person name="Kagawa T.F."/>
            <person name="Liu W."/>
            <person name="Song Y."/>
            <person name="Salvetti E."/>
            <person name="Wrobel A."/>
            <person name="Rasinkangas P."/>
            <person name="Parkhill J."/>
            <person name="Rea M.C."/>
            <person name="O'Sullivan O."/>
            <person name="Ritari J."/>
            <person name="Douillard F.P."/>
            <person name="Paul Ross R."/>
            <person name="Yang R."/>
            <person name="Briner A.E."/>
            <person name="Felis G.E."/>
            <person name="de Vos W.M."/>
            <person name="Barrangou R."/>
            <person name="Klaenhammer T.R."/>
            <person name="Caufield P.W."/>
            <person name="Cui Y."/>
            <person name="Zhang H."/>
            <person name="O'Toole P.W."/>
        </authorList>
    </citation>
    <scope>NUCLEOTIDE SEQUENCE [LARGE SCALE GENOMIC DNA]</scope>
    <source>
        <strain evidence="2 3">DSM 21115</strain>
    </source>
</reference>
<protein>
    <submittedName>
        <fullName evidence="2">Uncharacterized protein</fullName>
    </submittedName>
</protein>
<comment type="caution">
    <text evidence="2">The sequence shown here is derived from an EMBL/GenBank/DDBJ whole genome shotgun (WGS) entry which is preliminary data.</text>
</comment>
<keyword evidence="3" id="KW-1185">Reference proteome</keyword>
<dbReference type="Proteomes" id="UP000050920">
    <property type="component" value="Unassembled WGS sequence"/>
</dbReference>
<feature type="compositionally biased region" description="Polar residues" evidence="1">
    <location>
        <begin position="33"/>
        <end position="44"/>
    </location>
</feature>
<dbReference type="AlphaFoldDB" id="A0A0R2NQT5"/>
<dbReference type="EMBL" id="AYGX02000055">
    <property type="protein sequence ID" value="KRO28039.1"/>
    <property type="molecule type" value="Genomic_DNA"/>
</dbReference>
<name>A0A0R2NQT5_9LACO</name>
<gene>
    <name evidence="2" type="ORF">DY78_GL002716</name>
</gene>
<sequence length="371" mass="41498">MGVAWFIHEMGKFREEQPATASTDELGAESATVEESTSQEQQLSPAERQQLAKQLKKRRQKMTKARQLMAAVQDQAEAAADVFDADFNNSSNTDLMDTAADDDTEYGDGNIQMSVEFRFVYEDQLDAVFLVFKDQDGLNSYRQLVRNLKDSVAQLYELLQQNMATIREQVGASATANYYLLKMVKTGDDFDDIVEKVTQNPQCLNTEVALKFDSDGQLLGGEMAEILAPDLQIIARESAAEFQQLLSWVNYFVNDGQLVVYAKNTAFGDELTTKYSRGIWQAIHFCHLLQLLQFKAQHDLNLPHRLPLLMLPGPAESDQAALTVFAAMTRTAANPMSKSYVALYAQGHVCEGVMVQTSEAQKMLGQDYQPL</sequence>
<accession>A0A0R2NQT5</accession>
<evidence type="ECO:0000313" key="2">
    <source>
        <dbReference type="EMBL" id="KRO28039.1"/>
    </source>
</evidence>
<organism evidence="2 3">
    <name type="scientific">Lactiplantibacillus fabifermentans DSM 21115</name>
    <dbReference type="NCBI Taxonomy" id="1413187"/>
    <lineage>
        <taxon>Bacteria</taxon>
        <taxon>Bacillati</taxon>
        <taxon>Bacillota</taxon>
        <taxon>Bacilli</taxon>
        <taxon>Lactobacillales</taxon>
        <taxon>Lactobacillaceae</taxon>
        <taxon>Lactiplantibacillus</taxon>
    </lineage>
</organism>
<feature type="region of interest" description="Disordered" evidence="1">
    <location>
        <begin position="11"/>
        <end position="51"/>
    </location>
</feature>